<organism evidence="4 5">
    <name type="scientific">Nelumbo nucifera</name>
    <name type="common">Sacred lotus</name>
    <dbReference type="NCBI Taxonomy" id="4432"/>
    <lineage>
        <taxon>Eukaryota</taxon>
        <taxon>Viridiplantae</taxon>
        <taxon>Streptophyta</taxon>
        <taxon>Embryophyta</taxon>
        <taxon>Tracheophyta</taxon>
        <taxon>Spermatophyta</taxon>
        <taxon>Magnoliopsida</taxon>
        <taxon>Proteales</taxon>
        <taxon>Nelumbonaceae</taxon>
        <taxon>Nelumbo</taxon>
    </lineage>
</organism>
<dbReference type="Pfam" id="PF14432">
    <property type="entry name" value="DYW_deaminase"/>
    <property type="match status" value="1"/>
</dbReference>
<feature type="repeat" description="PPR" evidence="2">
    <location>
        <begin position="306"/>
        <end position="340"/>
    </location>
</feature>
<accession>A0A822XLA0</accession>
<dbReference type="PANTHER" id="PTHR47926">
    <property type="entry name" value="PENTATRICOPEPTIDE REPEAT-CONTAINING PROTEIN"/>
    <property type="match status" value="1"/>
</dbReference>
<feature type="repeat" description="PPR" evidence="2">
    <location>
        <begin position="68"/>
        <end position="102"/>
    </location>
</feature>
<feature type="repeat" description="PPR" evidence="2">
    <location>
        <begin position="275"/>
        <end position="305"/>
    </location>
</feature>
<evidence type="ECO:0000259" key="3">
    <source>
        <dbReference type="Pfam" id="PF14432"/>
    </source>
</evidence>
<dbReference type="AlphaFoldDB" id="A0A822XLA0"/>
<feature type="repeat" description="PPR" evidence="2">
    <location>
        <begin position="407"/>
        <end position="441"/>
    </location>
</feature>
<dbReference type="Gene3D" id="1.25.40.10">
    <property type="entry name" value="Tetratricopeptide repeat domain"/>
    <property type="match status" value="4"/>
</dbReference>
<reference evidence="4 5" key="1">
    <citation type="journal article" date="2020" name="Mol. Biol. Evol.">
        <title>Distinct Expression and Methylation Patterns for Genes with Different Fates following a Single Whole-Genome Duplication in Flowering Plants.</title>
        <authorList>
            <person name="Shi T."/>
            <person name="Rahmani R.S."/>
            <person name="Gugger P.F."/>
            <person name="Wang M."/>
            <person name="Li H."/>
            <person name="Zhang Y."/>
            <person name="Li Z."/>
            <person name="Wang Q."/>
            <person name="Van de Peer Y."/>
            <person name="Marchal K."/>
            <person name="Chen J."/>
        </authorList>
    </citation>
    <scope>NUCLEOTIDE SEQUENCE [LARGE SCALE GENOMIC DNA]</scope>
    <source>
        <tissue evidence="4">Leaf</tissue>
    </source>
</reference>
<gene>
    <name evidence="4" type="ORF">HUJ06_021179</name>
</gene>
<dbReference type="InterPro" id="IPR046848">
    <property type="entry name" value="E_motif"/>
</dbReference>
<name>A0A822XLA0_NELNU</name>
<dbReference type="InterPro" id="IPR032867">
    <property type="entry name" value="DYW_dom"/>
</dbReference>
<evidence type="ECO:0000256" key="2">
    <source>
        <dbReference type="PROSITE-ProRule" id="PRU00708"/>
    </source>
</evidence>
<dbReference type="FunFam" id="1.25.40.10:FF:000427">
    <property type="entry name" value="Pentatricopeptide repeat-containing protein chloroplastic"/>
    <property type="match status" value="1"/>
</dbReference>
<dbReference type="GO" id="GO:0008270">
    <property type="term" value="F:zinc ion binding"/>
    <property type="evidence" value="ECO:0007669"/>
    <property type="project" value="InterPro"/>
</dbReference>
<dbReference type="FunFam" id="1.25.40.10:FF:000366">
    <property type="entry name" value="Pentatricopeptide (PPR) repeat-containing protein"/>
    <property type="match status" value="1"/>
</dbReference>
<dbReference type="GO" id="GO:0009451">
    <property type="term" value="P:RNA modification"/>
    <property type="evidence" value="ECO:0007669"/>
    <property type="project" value="InterPro"/>
</dbReference>
<dbReference type="InterPro" id="IPR011990">
    <property type="entry name" value="TPR-like_helical_dom_sf"/>
</dbReference>
<dbReference type="InterPro" id="IPR046849">
    <property type="entry name" value="E2_motif"/>
</dbReference>
<keyword evidence="1" id="KW-0677">Repeat</keyword>
<dbReference type="EMBL" id="DUZY01000001">
    <property type="protein sequence ID" value="DAD19716.1"/>
    <property type="molecule type" value="Genomic_DNA"/>
</dbReference>
<feature type="domain" description="DYW" evidence="3">
    <location>
        <begin position="622"/>
        <end position="714"/>
    </location>
</feature>
<dbReference type="Proteomes" id="UP000607653">
    <property type="component" value="Unassembled WGS sequence"/>
</dbReference>
<evidence type="ECO:0000256" key="1">
    <source>
        <dbReference type="ARBA" id="ARBA00022737"/>
    </source>
</evidence>
<dbReference type="InterPro" id="IPR046960">
    <property type="entry name" value="PPR_At4g14850-like_plant"/>
</dbReference>
<dbReference type="NCBIfam" id="TIGR00756">
    <property type="entry name" value="PPR"/>
    <property type="match status" value="6"/>
</dbReference>
<dbReference type="FunFam" id="1.25.40.10:FF:000441">
    <property type="entry name" value="Pentatricopeptide repeat-containing protein mitochondrial"/>
    <property type="match status" value="1"/>
</dbReference>
<dbReference type="Pfam" id="PF13041">
    <property type="entry name" value="PPR_2"/>
    <property type="match status" value="3"/>
</dbReference>
<feature type="repeat" description="PPR" evidence="2">
    <location>
        <begin position="138"/>
        <end position="172"/>
    </location>
</feature>
<sequence length="714" mass="80186">MLSVSKSRFLPWPTSLSLKQCTQIHAQMIISGAVHPSITTNLLKSLADPDIVDLSYALAVFRRIPRPSNFQWNTIIRACSRNQVPQESVALYREMCREGVTPDVYTFQFLFKACSQCSSIREGQTVHGNFLKLFDGSDIFARNSLIHMYSELGHIEVARRIFDGMDQKNVVSWTMMVGCYAKIGYVQIHQFEEAVGFFKKMVSSNIKPDVVAMVSVLSACSHLRELDLGKWVHHFVSKERIGMTRHLAVALIDMYAKCGDMDAARQVFDSMGSKVLVAWNAIIDGYCKLGKLDVACSLFDQMGDRDLVTFNSMITGYVQNSSFKDAFLLFSELWHSGLKPDNFMIVSLLSACANLGALYQGKMLHAYIEQSSAEPDVFVGTALVDMYAKCGLIGEAKQVFNIMPNKDVLAWTVMISGLALHGDGKSALDHFLLMREEGIRPNRVTYVAVLSACSHSGLVEEGYFHFNEMVSIFNIEPQIEHYGCMVDLLGRSGYLKDAERLIQSMPVEPNAVIWGSLLGSCRVYNDVELAEKAAKNLLVLEPQKDAIYILLYNIYNSTGRWSSAVELRGMMEGCGIRKLAGCSTIVIEGIVHEFIAGDRSHPQFDEIQTMMSAMATRLKLAGHVPRISQVSLDIDEEEKENILFNHSEKMAIAFGILKLGKNIPIHILKNLRVCRDCHSAIKLIAKIWNREIVVRDRSRFHHFRQGQCSCGDFW</sequence>
<proteinExistence type="predicted"/>
<dbReference type="PANTHER" id="PTHR47926:SF358">
    <property type="entry name" value="PENTATRICOPEPTIDE REPEAT-CONTAINING PROTEIN-RELATED"/>
    <property type="match status" value="1"/>
</dbReference>
<dbReference type="FunFam" id="1.25.40.10:FF:000031">
    <property type="entry name" value="Pentatricopeptide repeat-containing protein mitochondrial"/>
    <property type="match status" value="1"/>
</dbReference>
<evidence type="ECO:0000313" key="4">
    <source>
        <dbReference type="EMBL" id="DAD19716.1"/>
    </source>
</evidence>
<dbReference type="Pfam" id="PF01535">
    <property type="entry name" value="PPR"/>
    <property type="match status" value="5"/>
</dbReference>
<dbReference type="GO" id="GO:0003723">
    <property type="term" value="F:RNA binding"/>
    <property type="evidence" value="ECO:0007669"/>
    <property type="project" value="InterPro"/>
</dbReference>
<protein>
    <recommendedName>
        <fullName evidence="3">DYW domain-containing protein</fullName>
    </recommendedName>
</protein>
<dbReference type="Pfam" id="PF20431">
    <property type="entry name" value="E_motif"/>
    <property type="match status" value="1"/>
</dbReference>
<comment type="caution">
    <text evidence="4">The sequence shown here is derived from an EMBL/GenBank/DDBJ whole genome shotgun (WGS) entry which is preliminary data.</text>
</comment>
<dbReference type="PROSITE" id="PS51375">
    <property type="entry name" value="PPR"/>
    <property type="match status" value="5"/>
</dbReference>
<evidence type="ECO:0000313" key="5">
    <source>
        <dbReference type="Proteomes" id="UP000607653"/>
    </source>
</evidence>
<keyword evidence="5" id="KW-1185">Reference proteome</keyword>
<dbReference type="InterPro" id="IPR002885">
    <property type="entry name" value="PPR_rpt"/>
</dbReference>
<dbReference type="Pfam" id="PF20430">
    <property type="entry name" value="Eplus_motif"/>
    <property type="match status" value="1"/>
</dbReference>